<organism evidence="3 4">
    <name type="scientific">Caenorhabditis nigoni</name>
    <dbReference type="NCBI Taxonomy" id="1611254"/>
    <lineage>
        <taxon>Eukaryota</taxon>
        <taxon>Metazoa</taxon>
        <taxon>Ecdysozoa</taxon>
        <taxon>Nematoda</taxon>
        <taxon>Chromadorea</taxon>
        <taxon>Rhabditida</taxon>
        <taxon>Rhabditina</taxon>
        <taxon>Rhabditomorpha</taxon>
        <taxon>Rhabditoidea</taxon>
        <taxon>Rhabditidae</taxon>
        <taxon>Peloderinae</taxon>
        <taxon>Caenorhabditis</taxon>
    </lineage>
</organism>
<protein>
    <submittedName>
        <fullName evidence="3">Uncharacterized protein</fullName>
    </submittedName>
</protein>
<name>A0A2G5V8J9_9PELO</name>
<feature type="compositionally biased region" description="Polar residues" evidence="1">
    <location>
        <begin position="50"/>
        <end position="65"/>
    </location>
</feature>
<feature type="transmembrane region" description="Helical" evidence="2">
    <location>
        <begin position="12"/>
        <end position="32"/>
    </location>
</feature>
<keyword evidence="4" id="KW-1185">Reference proteome</keyword>
<evidence type="ECO:0000313" key="4">
    <source>
        <dbReference type="Proteomes" id="UP000230233"/>
    </source>
</evidence>
<keyword evidence="2" id="KW-0472">Membrane</keyword>
<dbReference type="STRING" id="1611254.A0A2G5V8J9"/>
<evidence type="ECO:0000256" key="1">
    <source>
        <dbReference type="SAM" id="MobiDB-lite"/>
    </source>
</evidence>
<reference evidence="4" key="1">
    <citation type="submission" date="2017-10" db="EMBL/GenBank/DDBJ databases">
        <title>Rapid genome shrinkage in a self-fertile nematode reveals novel sperm competition proteins.</title>
        <authorList>
            <person name="Yin D."/>
            <person name="Schwarz E.M."/>
            <person name="Thomas C.G."/>
            <person name="Felde R.L."/>
            <person name="Korf I.F."/>
            <person name="Cutter A.D."/>
            <person name="Schartner C.M."/>
            <person name="Ralston E.J."/>
            <person name="Meyer B.J."/>
            <person name="Haag E.S."/>
        </authorList>
    </citation>
    <scope>NUCLEOTIDE SEQUENCE [LARGE SCALE GENOMIC DNA]</scope>
    <source>
        <strain evidence="4">JU1422</strain>
    </source>
</reference>
<dbReference type="OrthoDB" id="10444662at2759"/>
<feature type="region of interest" description="Disordered" evidence="1">
    <location>
        <begin position="50"/>
        <end position="89"/>
    </location>
</feature>
<feature type="compositionally biased region" description="Polar residues" evidence="1">
    <location>
        <begin position="73"/>
        <end position="86"/>
    </location>
</feature>
<sequence length="113" mass="12519">MALKEKCSNPLMSLVIILMLLVVALITAVIVLRLDKDPLISGPPEALKNVTNFPESENPQKNKISTLKPKNPSKMQPTNLPNSRPNIPNFKPRNVCESPECITLAQQLVGQFF</sequence>
<proteinExistence type="predicted"/>
<comment type="caution">
    <text evidence="3">The sequence shown here is derived from an EMBL/GenBank/DDBJ whole genome shotgun (WGS) entry which is preliminary data.</text>
</comment>
<dbReference type="Proteomes" id="UP000230233">
    <property type="component" value="Chromosome II"/>
</dbReference>
<keyword evidence="2" id="KW-1133">Transmembrane helix</keyword>
<dbReference type="EMBL" id="PDUG01000002">
    <property type="protein sequence ID" value="PIC48113.1"/>
    <property type="molecule type" value="Genomic_DNA"/>
</dbReference>
<evidence type="ECO:0000313" key="3">
    <source>
        <dbReference type="EMBL" id="PIC48113.1"/>
    </source>
</evidence>
<keyword evidence="2" id="KW-0812">Transmembrane</keyword>
<accession>A0A2G5V8J9</accession>
<dbReference type="AlphaFoldDB" id="A0A2G5V8J9"/>
<evidence type="ECO:0000256" key="2">
    <source>
        <dbReference type="SAM" id="Phobius"/>
    </source>
</evidence>
<gene>
    <name evidence="3" type="primary">Cnig_chr_II.g7216</name>
    <name evidence="3" type="ORF">B9Z55_007216</name>
</gene>